<dbReference type="InterPro" id="IPR011990">
    <property type="entry name" value="TPR-like_helical_dom_sf"/>
</dbReference>
<comment type="subcellular location">
    <subcellularLocation>
        <location evidence="1">Membrane</location>
    </subcellularLocation>
</comment>
<dbReference type="SUPFAM" id="SSF48452">
    <property type="entry name" value="TPR-like"/>
    <property type="match status" value="1"/>
</dbReference>
<evidence type="ECO:0000256" key="4">
    <source>
        <dbReference type="ARBA" id="ARBA00023136"/>
    </source>
</evidence>
<keyword evidence="2 6" id="KW-0812">Transmembrane</keyword>
<sequence>MAGGRRHPGAQPDDARQAGSPEPRAQPVIRLVVVFMPLGALALLLAWAANQPGYFRLAWFGWVIQTRAVVALLILMIGMALAAALMWLAMTLRWRARLYRSGRTMKRLQDGHLIATQALAALKVDRPEAAAKLAGRPRAGPDDPVALYVAACGGDGVAQHRLDADKRTALLGAIARGQPGAAVEALEELARMAPDSAPAWRNLFKTRARAGDWSGAVAALDKWRKLDRDAQPNIQHRRAGVCHAAALDAEKRGDTTAAARWRRDAVRASLSFAPAVAAQAEVLTARGKTGQGSRLLMSAWQDEPNPLIAQAYAALDPTETPAHRLGRMTALVNQYPSHPESRLTLAEAALAAGQPRKAIEALHPISSPPMRARTARVLAEAYRQLGDVMPDYVSAALTGGVPEPNWHCHTCGDRSTAWVLVCPSCGDVGNRHWE</sequence>
<dbReference type="EMBL" id="CP039704">
    <property type="protein sequence ID" value="QCI78950.1"/>
    <property type="molecule type" value="Genomic_DNA"/>
</dbReference>
<evidence type="ECO:0000259" key="7">
    <source>
        <dbReference type="Pfam" id="PF07219"/>
    </source>
</evidence>
<dbReference type="Gene3D" id="1.25.40.10">
    <property type="entry name" value="Tetratricopeptide repeat domain"/>
    <property type="match status" value="1"/>
</dbReference>
<evidence type="ECO:0000256" key="6">
    <source>
        <dbReference type="SAM" id="Phobius"/>
    </source>
</evidence>
<evidence type="ECO:0000256" key="3">
    <source>
        <dbReference type="ARBA" id="ARBA00022989"/>
    </source>
</evidence>
<dbReference type="Pfam" id="PF07219">
    <property type="entry name" value="HemY_N"/>
    <property type="match status" value="1"/>
</dbReference>
<evidence type="ECO:0000313" key="8">
    <source>
        <dbReference type="EMBL" id="QCI78950.1"/>
    </source>
</evidence>
<evidence type="ECO:0000256" key="2">
    <source>
        <dbReference type="ARBA" id="ARBA00022692"/>
    </source>
</evidence>
<evidence type="ECO:0000256" key="5">
    <source>
        <dbReference type="SAM" id="MobiDB-lite"/>
    </source>
</evidence>
<gene>
    <name evidence="8" type="ORF">E6W36_03105</name>
</gene>
<feature type="domain" description="HemY N-terminal" evidence="7">
    <location>
        <begin position="53"/>
        <end position="151"/>
    </location>
</feature>
<protein>
    <submittedName>
        <fullName evidence="8">Tetratricopeptide repeat protein</fullName>
    </submittedName>
</protein>
<feature type="region of interest" description="Disordered" evidence="5">
    <location>
        <begin position="1"/>
        <end position="22"/>
    </location>
</feature>
<reference evidence="9" key="1">
    <citation type="submission" date="2019-04" db="EMBL/GenBank/DDBJ databases">
        <title>Complete genome sequence of Sphingomonas sp. W1-2-3.</title>
        <authorList>
            <person name="Im W.T."/>
        </authorList>
    </citation>
    <scope>NUCLEOTIDE SEQUENCE [LARGE SCALE GENOMIC DNA]</scope>
    <source>
        <strain evidence="9">W1-2-3</strain>
    </source>
</reference>
<organism evidence="8 9">
    <name type="scientific">Hankyongella ginsenosidimutans</name>
    <dbReference type="NCBI Taxonomy" id="1763828"/>
    <lineage>
        <taxon>Bacteria</taxon>
        <taxon>Pseudomonadati</taxon>
        <taxon>Pseudomonadota</taxon>
        <taxon>Alphaproteobacteria</taxon>
        <taxon>Sphingomonadales</taxon>
        <taxon>Sphingomonadaceae</taxon>
        <taxon>Hankyongella</taxon>
    </lineage>
</organism>
<dbReference type="InterPro" id="IPR010817">
    <property type="entry name" value="HemY_N"/>
</dbReference>
<name>A0A4D7C5L2_9SPHN</name>
<keyword evidence="9" id="KW-1185">Reference proteome</keyword>
<dbReference type="Pfam" id="PF14559">
    <property type="entry name" value="TPR_19"/>
    <property type="match status" value="1"/>
</dbReference>
<keyword evidence="4 6" id="KW-0472">Membrane</keyword>
<keyword evidence="3 6" id="KW-1133">Transmembrane helix</keyword>
<proteinExistence type="predicted"/>
<feature type="transmembrane region" description="Helical" evidence="6">
    <location>
        <begin position="69"/>
        <end position="90"/>
    </location>
</feature>
<accession>A0A4D7C5L2</accession>
<dbReference type="AlphaFoldDB" id="A0A4D7C5L2"/>
<evidence type="ECO:0000313" key="9">
    <source>
        <dbReference type="Proteomes" id="UP000298714"/>
    </source>
</evidence>
<feature type="transmembrane region" description="Helical" evidence="6">
    <location>
        <begin position="28"/>
        <end position="49"/>
    </location>
</feature>
<dbReference type="KEGG" id="hgn:E6W36_03105"/>
<dbReference type="GO" id="GO:0016020">
    <property type="term" value="C:membrane"/>
    <property type="evidence" value="ECO:0007669"/>
    <property type="project" value="UniProtKB-SubCell"/>
</dbReference>
<dbReference type="Proteomes" id="UP000298714">
    <property type="component" value="Chromosome"/>
</dbReference>
<evidence type="ECO:0000256" key="1">
    <source>
        <dbReference type="ARBA" id="ARBA00004370"/>
    </source>
</evidence>